<dbReference type="STRING" id="8081.ENSPREP00000023716"/>
<keyword evidence="3" id="KW-0472">Membrane</keyword>
<dbReference type="PANTHER" id="PTHR18887:SF4">
    <property type="entry name" value="GOLGIN SUBFAMILY B MEMBER 1-LIKE"/>
    <property type="match status" value="1"/>
</dbReference>
<evidence type="ECO:0000256" key="3">
    <source>
        <dbReference type="SAM" id="Phobius"/>
    </source>
</evidence>
<name>A0A3P9PPC8_POERE</name>
<evidence type="ECO:0000313" key="5">
    <source>
        <dbReference type="Proteomes" id="UP000242638"/>
    </source>
</evidence>
<feature type="region of interest" description="Disordered" evidence="2">
    <location>
        <begin position="1496"/>
        <end position="1523"/>
    </location>
</feature>
<feature type="region of interest" description="Disordered" evidence="2">
    <location>
        <begin position="349"/>
        <end position="374"/>
    </location>
</feature>
<accession>A0A3P9PPC8</accession>
<keyword evidence="1" id="KW-0175">Coiled coil</keyword>
<dbReference type="Ensembl" id="ENSPRET00000023957.1">
    <property type="protein sequence ID" value="ENSPREP00000023716.1"/>
    <property type="gene ID" value="ENSPREG00000015910.1"/>
</dbReference>
<organism evidence="4 5">
    <name type="scientific">Poecilia reticulata</name>
    <name type="common">Guppy</name>
    <name type="synonym">Acanthophacelus reticulatus</name>
    <dbReference type="NCBI Taxonomy" id="8081"/>
    <lineage>
        <taxon>Eukaryota</taxon>
        <taxon>Metazoa</taxon>
        <taxon>Chordata</taxon>
        <taxon>Craniata</taxon>
        <taxon>Vertebrata</taxon>
        <taxon>Euteleostomi</taxon>
        <taxon>Actinopterygii</taxon>
        <taxon>Neopterygii</taxon>
        <taxon>Teleostei</taxon>
        <taxon>Neoteleostei</taxon>
        <taxon>Acanthomorphata</taxon>
        <taxon>Ovalentaria</taxon>
        <taxon>Atherinomorphae</taxon>
        <taxon>Cyprinodontiformes</taxon>
        <taxon>Poeciliidae</taxon>
        <taxon>Poeciliinae</taxon>
        <taxon>Poecilia</taxon>
    </lineage>
</organism>
<reference evidence="5" key="1">
    <citation type="submission" date="2013-11" db="EMBL/GenBank/DDBJ databases">
        <title>The genomic landscape of the Guanapo guppy.</title>
        <authorList>
            <person name="Kuenstner A."/>
            <person name="Dreyer C."/>
        </authorList>
    </citation>
    <scope>NUCLEOTIDE SEQUENCE</scope>
    <source>
        <strain evidence="5">Guanapo</strain>
    </source>
</reference>
<dbReference type="Bgee" id="ENSPREG00000015910">
    <property type="expression patterns" value="Expressed in caudal fin and 1 other cell type or tissue"/>
</dbReference>
<protein>
    <recommendedName>
        <fullName evidence="6">Golgin subfamily B member 1-like</fullName>
    </recommendedName>
</protein>
<keyword evidence="5" id="KW-1185">Reference proteome</keyword>
<dbReference type="Proteomes" id="UP000242638">
    <property type="component" value="Unassembled WGS sequence"/>
</dbReference>
<feature type="region of interest" description="Disordered" evidence="2">
    <location>
        <begin position="119"/>
        <end position="141"/>
    </location>
</feature>
<feature type="transmembrane region" description="Helical" evidence="3">
    <location>
        <begin position="1770"/>
        <end position="1792"/>
    </location>
</feature>
<dbReference type="GO" id="GO:0005794">
    <property type="term" value="C:Golgi apparatus"/>
    <property type="evidence" value="ECO:0007669"/>
    <property type="project" value="InterPro"/>
</dbReference>
<sequence length="1793" mass="205542">MLKWFSGEEGEAGSAVSPEMAERLIQTEQLVSQLKELIREKDAALRSKDDQLKELTERLQRLTVERESLESKMEAEKHVMRAQLRDLMEKHQVELQRLSAQHQGQMERLQTELLGQLEERRTASPAAAPPVCQEASGSGNLPTDPASIQRMAELEAQAKQKTEEASRSEAKFLKMKAWSKSRIRQLEEELKKSQAGVAPPDLTALRGRITALEEEREENQWKVDQYEELRAKSEMLEAKLVSYEEQQRTLQAELEQFTKRAASQASESGSADDTQSKVLEWQEMVAEAASARDRAREEREERAAMSLRLSHMEEEREGETAADDWFFPGCSDPALATRQQELEEELAQARGLARPGAKNTSESTTPMEGENMGGWWPEYSSPDTDGLRSVVEELELERNQLQEQILSLEERCQDLEDRLQLQARIEALQVTFDVDEEEQPCWVSQNETEKLQSQLAGVRSQHSRDAEKHQLLVNSLSEQLKGLSDTQESLESSLVEKENTLAKTTEKLELIDSLRETLSQREIQVKELSDKLLQTDHSLENVTKRCSSSEKQCSELKSEAADLTQKLSALKEKAQKQDVTIETLQAELDQTSEELDKLNSAHLEERAQLIHDLQSCEREIDSLKDVLLEKDREISSLAGNMAEYAEQLNVLKQEVKEKEESLVQVENALRKAEREATVIRDSQNSDQQTLNSRITELMGKLKDAEAELEKTKEEGESKAAEVEHLLKQAEGDKKTIQELRGDIQKLNLKDKEQIQEKELKSSKDEQNKLLTQVEKYGNQVETLSGRLEEKLEAIRSLEDQIRTADKLVEEEKQKFDSEKVRLNNEIQNKSEGISKVQEVLRSTETQKQELEVKLKGLNEELELQRRQTDELHERATAALQLNGSLEEQLQVITQHRDKLQLEASERIRAVSEATAERDSLQTRISALETQLSDSNRVIEGLQRERGDLNQVIEQSNNSNSELLLEKTNECSRLLEALREKEEEATRMRLQVEKTERTAADLQSKTETQQSLAQIIHLTADNQRLQEELGKNIQLVSDLTAEKSFLQEKASSLENQIQDSQKTISAQTEEREELRKILTESQESNAAGLLEKTNECTHLSRMLRETEEHLQSLQEQVSQLTDAEKTVSEQRAQLEARQDQLLQLQDTVSMLQEQGSVLKAALMEKDSALNQTAEERRVYQNELLTQRELASKLQEEAESVRRETSEIRQQLEQKEQEVQEVTEQLQSHREELKKRSESVFSLSSQIGAMNQSAAEMEAEISSLKASLQKLSAENEQQLQQSKAEVTDLRDSMQALTDQNRRLKAELQKMANELELIGSLRAEISDREKELRDVQSEVETMRSTMQEKDENLEKLQAFIQQQDQQLRQVKDHSDTLKKQLSELQETTFNLRGQVETLTSESGALKNSLEKKEQLSLQYQSHSTTTVENLNSHLQGKEAECHSLKERISHLEESVSKLSSSLQVQASEAERLRATLGEKDAKQAAQLLSEMQKLEERNKSLSEELRLSGEEHRKLQAEREELEQSRHRELQENQSLQAKVSAKDQELSLLKENIQKIEQILQDSEKEWLSLLDREKQDKSLLTEQLEHLQRCVYEIQQRDQYFHQLNTKLQQAVEERAAVAGQLRAVSQTLRDSQNRCHWLESQIQGQVDPPPHLQPSLLSVLLVPHQMEAKRLKRIFSALFLSLADERARRESAEEALRLAEDRVKSAASRDNQRDFSIEMEEEEWEALSLNPNQPLITRKVKGGMVACRRWLRGRSLYFSRLLTGRARSRYFFLAYLLTIHVAVLMCLSSSMLD</sequence>
<keyword evidence="3" id="KW-1133">Transmembrane helix</keyword>
<evidence type="ECO:0000256" key="2">
    <source>
        <dbReference type="SAM" id="MobiDB-lite"/>
    </source>
</evidence>
<reference evidence="4" key="2">
    <citation type="submission" date="2025-08" db="UniProtKB">
        <authorList>
            <consortium name="Ensembl"/>
        </authorList>
    </citation>
    <scope>IDENTIFICATION</scope>
    <source>
        <strain evidence="4">Guanapo</strain>
    </source>
</reference>
<feature type="coiled-coil region" evidence="1">
    <location>
        <begin position="473"/>
        <end position="1004"/>
    </location>
</feature>
<proteinExistence type="predicted"/>
<feature type="coiled-coil region" evidence="1">
    <location>
        <begin position="34"/>
        <end position="112"/>
    </location>
</feature>
<keyword evidence="3" id="KW-0812">Transmembrane</keyword>
<feature type="coiled-coil region" evidence="1">
    <location>
        <begin position="1682"/>
        <end position="1709"/>
    </location>
</feature>
<dbReference type="GeneTree" id="ENSGT00940000175917"/>
<feature type="compositionally biased region" description="Polar residues" evidence="2">
    <location>
        <begin position="261"/>
        <end position="277"/>
    </location>
</feature>
<dbReference type="OMA" id="KHMFIPE"/>
<feature type="coiled-coil region" evidence="1">
    <location>
        <begin position="384"/>
        <end position="425"/>
    </location>
</feature>
<evidence type="ECO:0000256" key="1">
    <source>
        <dbReference type="SAM" id="Coils"/>
    </source>
</evidence>
<feature type="region of interest" description="Disordered" evidence="2">
    <location>
        <begin position="257"/>
        <end position="277"/>
    </location>
</feature>
<dbReference type="Gene3D" id="1.10.287.1490">
    <property type="match status" value="3"/>
</dbReference>
<feature type="coiled-coil region" evidence="1">
    <location>
        <begin position="1035"/>
        <end position="1384"/>
    </location>
</feature>
<evidence type="ECO:0000313" key="4">
    <source>
        <dbReference type="Ensembl" id="ENSPREP00000023716.1"/>
    </source>
</evidence>
<evidence type="ECO:0008006" key="6">
    <source>
        <dbReference type="Google" id="ProtNLM"/>
    </source>
</evidence>
<dbReference type="InterPro" id="IPR026202">
    <property type="entry name" value="GOLGB1"/>
</dbReference>
<dbReference type="PANTHER" id="PTHR18887">
    <property type="entry name" value="GOLGI-ASSOCIATED PROTEIN GCP360-RELATED"/>
    <property type="match status" value="1"/>
</dbReference>
<reference evidence="4" key="3">
    <citation type="submission" date="2025-09" db="UniProtKB">
        <authorList>
            <consortium name="Ensembl"/>
        </authorList>
    </citation>
    <scope>IDENTIFICATION</scope>
    <source>
        <strain evidence="4">Guanapo</strain>
    </source>
</reference>